<dbReference type="Proteomes" id="UP000069771">
    <property type="component" value="Chromosome"/>
</dbReference>
<dbReference type="GeneID" id="78477057"/>
<name>A0A140DRJ5_9FIRM</name>
<dbReference type="InterPro" id="IPR010173">
    <property type="entry name" value="CRISPR-assoc_Csm5"/>
</dbReference>
<dbReference type="OrthoDB" id="24360at2"/>
<proteinExistence type="predicted"/>
<accession>A0A140DRJ5</accession>
<evidence type="ECO:0000313" key="4">
    <source>
        <dbReference type="Proteomes" id="UP000069771"/>
    </source>
</evidence>
<gene>
    <name evidence="3" type="ORF">AALO17_01380</name>
</gene>
<dbReference type="KEGG" id="fro:AALO17_01380"/>
<protein>
    <recommendedName>
        <fullName evidence="2">CRISPR type III-associated protein domain-containing protein</fullName>
    </recommendedName>
</protein>
<evidence type="ECO:0000256" key="1">
    <source>
        <dbReference type="ARBA" id="ARBA00023118"/>
    </source>
</evidence>
<evidence type="ECO:0000313" key="3">
    <source>
        <dbReference type="EMBL" id="AMK53272.1"/>
    </source>
</evidence>
<dbReference type="STRING" id="1702221.AALO17_01380"/>
<dbReference type="Pfam" id="PF03787">
    <property type="entry name" value="RAMPs"/>
    <property type="match status" value="1"/>
</dbReference>
<dbReference type="AlphaFoldDB" id="A0A140DRJ5"/>
<reference evidence="3 4" key="1">
    <citation type="journal article" date="2016" name="Gut Pathog.">
        <title>Whole genome sequencing of "Faecalibaculum rodentium" ALO17, isolated from C57BL/6J laboratory mouse feces.</title>
        <authorList>
            <person name="Lim S."/>
            <person name="Chang D.H."/>
            <person name="Ahn S."/>
            <person name="Kim B.C."/>
        </authorList>
    </citation>
    <scope>NUCLEOTIDE SEQUENCE [LARGE SCALE GENOMIC DNA]</scope>
    <source>
        <strain evidence="3 4">Alo17</strain>
    </source>
</reference>
<dbReference type="RefSeq" id="WP_067554213.1">
    <property type="nucleotide sequence ID" value="NZ_CP011391.1"/>
</dbReference>
<dbReference type="GO" id="GO:0051607">
    <property type="term" value="P:defense response to virus"/>
    <property type="evidence" value="ECO:0007669"/>
    <property type="project" value="UniProtKB-KW"/>
</dbReference>
<keyword evidence="4" id="KW-1185">Reference proteome</keyword>
<feature type="domain" description="CRISPR type III-associated protein" evidence="2">
    <location>
        <begin position="5"/>
        <end position="182"/>
    </location>
</feature>
<evidence type="ECO:0000259" key="2">
    <source>
        <dbReference type="Pfam" id="PF03787"/>
    </source>
</evidence>
<dbReference type="InterPro" id="IPR005537">
    <property type="entry name" value="RAMP_III_fam"/>
</dbReference>
<organism evidence="3 4">
    <name type="scientific">Faecalibaculum rodentium</name>
    <dbReference type="NCBI Taxonomy" id="1702221"/>
    <lineage>
        <taxon>Bacteria</taxon>
        <taxon>Bacillati</taxon>
        <taxon>Bacillota</taxon>
        <taxon>Erysipelotrichia</taxon>
        <taxon>Erysipelotrichales</taxon>
        <taxon>Erysipelotrichaceae</taxon>
        <taxon>Faecalibaculum</taxon>
    </lineage>
</organism>
<dbReference type="NCBIfam" id="TIGR01899">
    <property type="entry name" value="cas_TM1807_csm5"/>
    <property type="match status" value="1"/>
</dbReference>
<sequence length="385" mass="44728">MAIYKTITPVHIGTGNEIPGFEYHWSGNRISRYLADNILKSIPPRQLLNTRMLEDLARYAGKTPEKKEAVYRQLQSFTDFGKLHPIYTCALNVEYPDEIIYKNVSEQIKTLDTAYIPGSTLKGAVENAFRYQLLKDHYDRIEPELPQFLQELGNRSVKEGFILTLLGERKGSDEFFRNLFGCLICQDVPFRNMEVLQGCRLGKTERNDIPIPYTEVISPAQETQGPALFVLDEKKLERMRENATAAQSLVLDSFNDSYLKKACTSYTLDMLQSDLTPDMKRYFEDQGFEYLYAFCQDLKRKIETSPEDTVYLRVGKYTNYFYKTVSWLVKTRSFRLYSEYFQQAFSPLGRSKKGASLDPRKMPSTRTVLWNYDNAWLLGFLEIRP</sequence>
<dbReference type="EMBL" id="CP011391">
    <property type="protein sequence ID" value="AMK53272.1"/>
    <property type="molecule type" value="Genomic_DNA"/>
</dbReference>
<keyword evidence="1" id="KW-0051">Antiviral defense</keyword>